<comment type="caution">
    <text evidence="3">The sequence shown here is derived from an EMBL/GenBank/DDBJ whole genome shotgun (WGS) entry which is preliminary data.</text>
</comment>
<evidence type="ECO:0000313" key="4">
    <source>
        <dbReference type="Proteomes" id="UP000653305"/>
    </source>
</evidence>
<organism evidence="3 4">
    <name type="scientific">Phtheirospermum japonicum</name>
    <dbReference type="NCBI Taxonomy" id="374723"/>
    <lineage>
        <taxon>Eukaryota</taxon>
        <taxon>Viridiplantae</taxon>
        <taxon>Streptophyta</taxon>
        <taxon>Embryophyta</taxon>
        <taxon>Tracheophyta</taxon>
        <taxon>Spermatophyta</taxon>
        <taxon>Magnoliopsida</taxon>
        <taxon>eudicotyledons</taxon>
        <taxon>Gunneridae</taxon>
        <taxon>Pentapetalae</taxon>
        <taxon>asterids</taxon>
        <taxon>lamiids</taxon>
        <taxon>Lamiales</taxon>
        <taxon>Orobanchaceae</taxon>
        <taxon>Orobanchaceae incertae sedis</taxon>
        <taxon>Phtheirospermum</taxon>
    </lineage>
</organism>
<dbReference type="AlphaFoldDB" id="A0A830BX40"/>
<feature type="compositionally biased region" description="Low complexity" evidence="1">
    <location>
        <begin position="198"/>
        <end position="212"/>
    </location>
</feature>
<dbReference type="InterPro" id="IPR054722">
    <property type="entry name" value="PolX-like_BBD"/>
</dbReference>
<evidence type="ECO:0000259" key="2">
    <source>
        <dbReference type="Pfam" id="PF22936"/>
    </source>
</evidence>
<evidence type="ECO:0000313" key="3">
    <source>
        <dbReference type="EMBL" id="GFP88874.1"/>
    </source>
</evidence>
<sequence length="402" mass="43676">QLTQTNFPSWRTHLCALLNGFSLISHINGSSPSPDAVTALDAYLHWFKQDQLLLAAILGSVSPDILPIISIATTIVEAFSTLFSAFASKSRAHVMFLKTALTNDSLEGKSISDYVNRIKSLDDELGLIDGSVKSDDLTLYIVNGLTPEYIDIVSAVRTRDTPFRFEELRDRLIEHELYLKQIESKTASLVATANVAQSGSSSSQRSGNKYSSGGRGRSGSHRGNSNGGRGNHFSHGRGSNQNNQWRGGRDYSVVCKLCGFKGHTTPFCHRLQASMNFAQSPTHGLQPSWLMDSGASHNLTSDLGNLSIHSEYDGTDEIQIADGSGLSISHTGSTHIHTPSRNYLLSDVLCVPCAAKNLISMHQFTKANCVSLEFFPDCFLIKDPTTGAVLARGPCSNGVYQF</sequence>
<dbReference type="PANTHER" id="PTHR47481:SF22">
    <property type="entry name" value="RETROTRANSPOSON GAG DOMAIN-CONTAINING PROTEIN"/>
    <property type="match status" value="1"/>
</dbReference>
<name>A0A830BX40_9LAMI</name>
<proteinExistence type="predicted"/>
<dbReference type="OrthoDB" id="913062at2759"/>
<dbReference type="EMBL" id="BMAC01000175">
    <property type="protein sequence ID" value="GFP88874.1"/>
    <property type="molecule type" value="Genomic_DNA"/>
</dbReference>
<feature type="region of interest" description="Disordered" evidence="1">
    <location>
        <begin position="195"/>
        <end position="245"/>
    </location>
</feature>
<dbReference type="Pfam" id="PF14223">
    <property type="entry name" value="Retrotran_gag_2"/>
    <property type="match status" value="1"/>
</dbReference>
<dbReference type="Proteomes" id="UP000653305">
    <property type="component" value="Unassembled WGS sequence"/>
</dbReference>
<keyword evidence="4" id="KW-1185">Reference proteome</keyword>
<gene>
    <name evidence="3" type="ORF">PHJA_001031100</name>
</gene>
<feature type="domain" description="Retrovirus-related Pol polyprotein from transposon TNT 1-94-like beta-barrel" evidence="2">
    <location>
        <begin position="289"/>
        <end position="369"/>
    </location>
</feature>
<reference evidence="3" key="1">
    <citation type="submission" date="2020-07" db="EMBL/GenBank/DDBJ databases">
        <title>Ethylene signaling mediates host invasion by parasitic plants.</title>
        <authorList>
            <person name="Yoshida S."/>
        </authorList>
    </citation>
    <scope>NUCLEOTIDE SEQUENCE</scope>
    <source>
        <strain evidence="3">Okayama</strain>
    </source>
</reference>
<dbReference type="PANTHER" id="PTHR47481">
    <property type="match status" value="1"/>
</dbReference>
<accession>A0A830BX40</accession>
<dbReference type="Pfam" id="PF22936">
    <property type="entry name" value="Pol_BBD"/>
    <property type="match status" value="1"/>
</dbReference>
<protein>
    <recommendedName>
        <fullName evidence="2">Retrovirus-related Pol polyprotein from transposon TNT 1-94-like beta-barrel domain-containing protein</fullName>
    </recommendedName>
</protein>
<evidence type="ECO:0000256" key="1">
    <source>
        <dbReference type="SAM" id="MobiDB-lite"/>
    </source>
</evidence>
<feature type="non-terminal residue" evidence="3">
    <location>
        <position position="1"/>
    </location>
</feature>